<evidence type="ECO:0000256" key="1">
    <source>
        <dbReference type="SAM" id="SignalP"/>
    </source>
</evidence>
<reference evidence="2 3" key="1">
    <citation type="journal article" date="2020" name="Carbohydr. Polym.">
        <title>Characterization and optimization of production of bacterial cellulose from strain CGMCC 17276 based on whole-genome analysis.</title>
        <authorList>
            <person name="Lu T."/>
            <person name="Gao H."/>
            <person name="Liao B."/>
            <person name="Wu J."/>
            <person name="Zhang W."/>
            <person name="Huang J."/>
            <person name="Liu M."/>
            <person name="Huang J."/>
            <person name="Chang Z."/>
            <person name="Jin M."/>
            <person name="Yi Z."/>
            <person name="Jiang D."/>
        </authorList>
    </citation>
    <scope>NUCLEOTIDE SEQUENCE [LARGE SCALE GENOMIC DNA]</scope>
    <source>
        <strain evidence="2 3">CGMCC 17276</strain>
    </source>
</reference>
<dbReference type="AlphaFoldDB" id="A0A857FQE7"/>
<proteinExistence type="predicted"/>
<accession>A0A857FQE7</accession>
<keyword evidence="1" id="KW-0732">Signal</keyword>
<organism evidence="2 3">
    <name type="scientific">Komagataeibacter xylinus</name>
    <name type="common">Gluconacetobacter xylinus</name>
    <dbReference type="NCBI Taxonomy" id="28448"/>
    <lineage>
        <taxon>Bacteria</taxon>
        <taxon>Pseudomonadati</taxon>
        <taxon>Pseudomonadota</taxon>
        <taxon>Alphaproteobacteria</taxon>
        <taxon>Acetobacterales</taxon>
        <taxon>Acetobacteraceae</taxon>
        <taxon>Komagataeibacter</taxon>
    </lineage>
</organism>
<protein>
    <submittedName>
        <fullName evidence="2">Uncharacterized protein</fullName>
    </submittedName>
</protein>
<dbReference type="OrthoDB" id="7284310at2"/>
<feature type="chain" id="PRO_5032629840" evidence="1">
    <location>
        <begin position="24"/>
        <end position="79"/>
    </location>
</feature>
<evidence type="ECO:0000313" key="2">
    <source>
        <dbReference type="EMBL" id="QHC36581.1"/>
    </source>
</evidence>
<gene>
    <name evidence="2" type="ORF">FMA36_14680</name>
</gene>
<dbReference type="Proteomes" id="UP000464674">
    <property type="component" value="Chromosome"/>
</dbReference>
<feature type="signal peptide" evidence="1">
    <location>
        <begin position="1"/>
        <end position="23"/>
    </location>
</feature>
<evidence type="ECO:0000313" key="3">
    <source>
        <dbReference type="Proteomes" id="UP000464674"/>
    </source>
</evidence>
<dbReference type="RefSeq" id="WP_159263054.1">
    <property type="nucleotide sequence ID" value="NZ_CP041348.1"/>
</dbReference>
<name>A0A857FQE7_KOMXY</name>
<sequence length="79" mass="9416">MKKMILAAFTALLLLGAHGGAQAQPWGWHDEPRWHAPHGYGPRRPYWRESSWRYDRPPPRRWAWRAPPPPPPYPYPYPY</sequence>
<dbReference type="EMBL" id="CP041348">
    <property type="protein sequence ID" value="QHC36581.1"/>
    <property type="molecule type" value="Genomic_DNA"/>
</dbReference>